<dbReference type="EMBL" id="BIFT01000002">
    <property type="protein sequence ID" value="GCE31075.1"/>
    <property type="molecule type" value="Genomic_DNA"/>
</dbReference>
<comment type="catalytic activity">
    <reaction evidence="1 8">
        <text>dTDP-alpha-D-glucose = dTDP-4-dehydro-6-deoxy-alpha-D-glucose + H2O</text>
        <dbReference type="Rhea" id="RHEA:17221"/>
        <dbReference type="ChEBI" id="CHEBI:15377"/>
        <dbReference type="ChEBI" id="CHEBI:57477"/>
        <dbReference type="ChEBI" id="CHEBI:57649"/>
        <dbReference type="EC" id="4.2.1.46"/>
    </reaction>
</comment>
<dbReference type="Pfam" id="PF16363">
    <property type="entry name" value="GDP_Man_Dehyd"/>
    <property type="match status" value="1"/>
</dbReference>
<dbReference type="InterPro" id="IPR016040">
    <property type="entry name" value="NAD(P)-bd_dom"/>
</dbReference>
<dbReference type="GO" id="GO:0009225">
    <property type="term" value="P:nucleotide-sugar metabolic process"/>
    <property type="evidence" value="ECO:0007669"/>
    <property type="project" value="InterPro"/>
</dbReference>
<dbReference type="InterPro" id="IPR036291">
    <property type="entry name" value="NAD(P)-bd_dom_sf"/>
</dbReference>
<evidence type="ECO:0000313" key="10">
    <source>
        <dbReference type="EMBL" id="GCE31075.1"/>
    </source>
</evidence>
<proteinExistence type="inferred from homology"/>
<dbReference type="GO" id="GO:0008460">
    <property type="term" value="F:dTDP-glucose 4,6-dehydratase activity"/>
    <property type="evidence" value="ECO:0007669"/>
    <property type="project" value="UniProtKB-EC"/>
</dbReference>
<protein>
    <recommendedName>
        <fullName evidence="5 8">dTDP-glucose 4,6-dehydratase</fullName>
        <ecNumber evidence="4 8">4.2.1.46</ecNumber>
    </recommendedName>
</protein>
<comment type="similarity">
    <text evidence="3 8">Belongs to the NAD(P)-dependent epimerase/dehydratase family. dTDP-glucose dehydratase subfamily.</text>
</comment>
<evidence type="ECO:0000256" key="1">
    <source>
        <dbReference type="ARBA" id="ARBA00001539"/>
    </source>
</evidence>
<name>A0A402BI85_9CHLR</name>
<dbReference type="FunFam" id="3.40.50.720:FF:000304">
    <property type="entry name" value="UDP-glucose 4,6-dehydratase"/>
    <property type="match status" value="1"/>
</dbReference>
<evidence type="ECO:0000256" key="2">
    <source>
        <dbReference type="ARBA" id="ARBA00001911"/>
    </source>
</evidence>
<keyword evidence="11" id="KW-1185">Reference proteome</keyword>
<sequence>MRILVTGGAGFIGSNFVRHLLDHYPSDDILVFDLLTYAGNLANLPSLPSTARLSFIHGDICDEQTVAQTMAGCDAVVHFAAETHVDRSLLNARDFMATNVQGTYILLEAARKHHIQRFLYISTDEVYGNACSPTGTSRPSQETDTLRPLSPYAASKAGADTLAFSYWASYGLPVIITRSSNNYGPYQYPEKQLPLFILNALEDRPLPIYGDGQHSRDWIHVYDHVAALSLLLHQSESNMDGEIFNVGAHQERTTLENATLVLKSLEKSPEQISFVQDRLGHVRRHAVDTTKISQQVGWQAKISFEEGIKQTIEWYQTHPEWIEGIQQKQNDFLDTALHLGEMRSTR</sequence>
<accession>A0A402BI85</accession>
<comment type="caution">
    <text evidence="10">The sequence shown here is derived from an EMBL/GenBank/DDBJ whole genome shotgun (WGS) entry which is preliminary data.</text>
</comment>
<dbReference type="NCBIfam" id="TIGR01181">
    <property type="entry name" value="dTDP_gluc_dehyt"/>
    <property type="match status" value="1"/>
</dbReference>
<evidence type="ECO:0000256" key="4">
    <source>
        <dbReference type="ARBA" id="ARBA00011990"/>
    </source>
</evidence>
<gene>
    <name evidence="10" type="ORF">KDA_65590</name>
</gene>
<evidence type="ECO:0000256" key="8">
    <source>
        <dbReference type="RuleBase" id="RU004473"/>
    </source>
</evidence>
<dbReference type="Gene3D" id="3.90.25.10">
    <property type="entry name" value="UDP-galactose 4-epimerase, domain 1"/>
    <property type="match status" value="1"/>
</dbReference>
<dbReference type="Proteomes" id="UP000287171">
    <property type="component" value="Unassembled WGS sequence"/>
</dbReference>
<keyword evidence="6" id="KW-0520">NAD</keyword>
<dbReference type="InterPro" id="IPR005888">
    <property type="entry name" value="dTDP_Gluc_deHydtase"/>
</dbReference>
<reference evidence="11" key="1">
    <citation type="submission" date="2018-12" db="EMBL/GenBank/DDBJ databases">
        <title>Tengunoibacter tsumagoiensis gen. nov., sp. nov., Dictyobacter kobayashii sp. nov., D. alpinus sp. nov., and D. joshuensis sp. nov. and description of Dictyobacteraceae fam. nov. within the order Ktedonobacterales isolated from Tengu-no-mugimeshi.</title>
        <authorList>
            <person name="Wang C.M."/>
            <person name="Zheng Y."/>
            <person name="Sakai Y."/>
            <person name="Toyoda A."/>
            <person name="Minakuchi Y."/>
            <person name="Abe K."/>
            <person name="Yokota A."/>
            <person name="Yabe S."/>
        </authorList>
    </citation>
    <scope>NUCLEOTIDE SEQUENCE [LARGE SCALE GENOMIC DNA]</scope>
    <source>
        <strain evidence="11">Uno16</strain>
    </source>
</reference>
<comment type="cofactor">
    <cofactor evidence="2 8">
        <name>NAD(+)</name>
        <dbReference type="ChEBI" id="CHEBI:57540"/>
    </cofactor>
</comment>
<evidence type="ECO:0000259" key="9">
    <source>
        <dbReference type="Pfam" id="PF16363"/>
    </source>
</evidence>
<feature type="domain" description="NAD(P)-binding" evidence="9">
    <location>
        <begin position="4"/>
        <end position="311"/>
    </location>
</feature>
<keyword evidence="7 8" id="KW-0456">Lyase</keyword>
<dbReference type="SUPFAM" id="SSF51735">
    <property type="entry name" value="NAD(P)-binding Rossmann-fold domains"/>
    <property type="match status" value="1"/>
</dbReference>
<dbReference type="EC" id="4.2.1.46" evidence="4 8"/>
<evidence type="ECO:0000256" key="6">
    <source>
        <dbReference type="ARBA" id="ARBA00023027"/>
    </source>
</evidence>
<evidence type="ECO:0000256" key="7">
    <source>
        <dbReference type="ARBA" id="ARBA00023239"/>
    </source>
</evidence>
<dbReference type="CDD" id="cd05246">
    <property type="entry name" value="dTDP_GD_SDR_e"/>
    <property type="match status" value="1"/>
</dbReference>
<evidence type="ECO:0000313" key="11">
    <source>
        <dbReference type="Proteomes" id="UP000287171"/>
    </source>
</evidence>
<evidence type="ECO:0000256" key="3">
    <source>
        <dbReference type="ARBA" id="ARBA00008178"/>
    </source>
</evidence>
<dbReference type="PANTHER" id="PTHR43000">
    <property type="entry name" value="DTDP-D-GLUCOSE 4,6-DEHYDRATASE-RELATED"/>
    <property type="match status" value="1"/>
</dbReference>
<organism evidence="10 11">
    <name type="scientific">Dictyobacter alpinus</name>
    <dbReference type="NCBI Taxonomy" id="2014873"/>
    <lineage>
        <taxon>Bacteria</taxon>
        <taxon>Bacillati</taxon>
        <taxon>Chloroflexota</taxon>
        <taxon>Ktedonobacteria</taxon>
        <taxon>Ktedonobacterales</taxon>
        <taxon>Dictyobacteraceae</taxon>
        <taxon>Dictyobacter</taxon>
    </lineage>
</organism>
<dbReference type="Gene3D" id="3.40.50.720">
    <property type="entry name" value="NAD(P)-binding Rossmann-like Domain"/>
    <property type="match status" value="1"/>
</dbReference>
<dbReference type="AlphaFoldDB" id="A0A402BI85"/>
<dbReference type="OrthoDB" id="9803061at2"/>
<evidence type="ECO:0000256" key="5">
    <source>
        <dbReference type="ARBA" id="ARBA00016977"/>
    </source>
</evidence>
<dbReference type="RefSeq" id="WP_126631082.1">
    <property type="nucleotide sequence ID" value="NZ_BIFT01000002.1"/>
</dbReference>